<organism evidence="2 3">
    <name type="scientific">Sphaerotilus montanus</name>
    <dbReference type="NCBI Taxonomy" id="522889"/>
    <lineage>
        <taxon>Bacteria</taxon>
        <taxon>Pseudomonadati</taxon>
        <taxon>Pseudomonadota</taxon>
        <taxon>Betaproteobacteria</taxon>
        <taxon>Burkholderiales</taxon>
        <taxon>Sphaerotilaceae</taxon>
        <taxon>Sphaerotilus</taxon>
    </lineage>
</organism>
<keyword evidence="3" id="KW-1185">Reference proteome</keyword>
<gene>
    <name evidence="2" type="ORF">BDD16_003541</name>
</gene>
<evidence type="ECO:0000313" key="3">
    <source>
        <dbReference type="Proteomes" id="UP000518288"/>
    </source>
</evidence>
<accession>A0A7Y9QZT8</accession>
<proteinExistence type="predicted"/>
<reference evidence="2 3" key="1">
    <citation type="submission" date="2020-07" db="EMBL/GenBank/DDBJ databases">
        <title>Genomic Encyclopedia of Archaeal and Bacterial Type Strains, Phase II (KMG-II): from individual species to whole genera.</title>
        <authorList>
            <person name="Goeker M."/>
        </authorList>
    </citation>
    <scope>NUCLEOTIDE SEQUENCE [LARGE SCALE GENOMIC DNA]</scope>
    <source>
        <strain evidence="2 3">DSM 21226</strain>
    </source>
</reference>
<dbReference type="InterPro" id="IPR041657">
    <property type="entry name" value="HTH_17"/>
</dbReference>
<evidence type="ECO:0000313" key="2">
    <source>
        <dbReference type="EMBL" id="NYG34555.1"/>
    </source>
</evidence>
<sequence length="73" mass="8107">MRDISKTIGHTSPAIAADQDRLLSVREARDRLGVSHTTIYNLFNRGELQSLHIGRSRKVRLSTLNAFMNGATA</sequence>
<dbReference type="AlphaFoldDB" id="A0A7Y9QZT8"/>
<evidence type="ECO:0000259" key="1">
    <source>
        <dbReference type="Pfam" id="PF12728"/>
    </source>
</evidence>
<feature type="domain" description="Helix-turn-helix" evidence="1">
    <location>
        <begin position="22"/>
        <end position="70"/>
    </location>
</feature>
<dbReference type="Pfam" id="PF12728">
    <property type="entry name" value="HTH_17"/>
    <property type="match status" value="1"/>
</dbReference>
<dbReference type="GO" id="GO:0003677">
    <property type="term" value="F:DNA binding"/>
    <property type="evidence" value="ECO:0007669"/>
    <property type="project" value="InterPro"/>
</dbReference>
<comment type="caution">
    <text evidence="2">The sequence shown here is derived from an EMBL/GenBank/DDBJ whole genome shotgun (WGS) entry which is preliminary data.</text>
</comment>
<dbReference type="RefSeq" id="WP_179635176.1">
    <property type="nucleotide sequence ID" value="NZ_JACCFH010000001.1"/>
</dbReference>
<dbReference type="EMBL" id="JACCFH010000001">
    <property type="protein sequence ID" value="NYG34555.1"/>
    <property type="molecule type" value="Genomic_DNA"/>
</dbReference>
<dbReference type="NCBIfam" id="TIGR01764">
    <property type="entry name" value="excise"/>
    <property type="match status" value="1"/>
</dbReference>
<name>A0A7Y9QZT8_9BURK</name>
<dbReference type="Proteomes" id="UP000518288">
    <property type="component" value="Unassembled WGS sequence"/>
</dbReference>
<protein>
    <submittedName>
        <fullName evidence="2">Excisionase family DNA binding protein</fullName>
    </submittedName>
</protein>
<dbReference type="InterPro" id="IPR010093">
    <property type="entry name" value="SinI_DNA-bd"/>
</dbReference>